<keyword evidence="2" id="KW-1185">Reference proteome</keyword>
<dbReference type="RefSeq" id="WP_036577292.1">
    <property type="nucleotide sequence ID" value="NZ_CABLBW010000002.1"/>
</dbReference>
<proteinExistence type="predicted"/>
<dbReference type="AlphaFoldDB" id="W9BD94"/>
<organism evidence="1 2">
    <name type="scientific">Oceanobacillus picturae</name>
    <dbReference type="NCBI Taxonomy" id="171693"/>
    <lineage>
        <taxon>Bacteria</taxon>
        <taxon>Bacillati</taxon>
        <taxon>Bacillota</taxon>
        <taxon>Bacilli</taxon>
        <taxon>Bacillales</taxon>
        <taxon>Bacillaceae</taxon>
        <taxon>Oceanobacillus</taxon>
    </lineage>
</organism>
<gene>
    <name evidence="1" type="ORF">BN988_02824</name>
</gene>
<protein>
    <submittedName>
        <fullName evidence="1">Uncharacterized protein</fullName>
    </submittedName>
</protein>
<reference evidence="1" key="1">
    <citation type="submission" date="2014-03" db="EMBL/GenBank/DDBJ databases">
        <title>Draft genome sequencing of Oceanobacillus picturae strain S1 isolated from human gut.</title>
        <authorList>
            <person name="Croce O."/>
            <person name="Lagier J.C."/>
            <person name="Raoult D."/>
        </authorList>
    </citation>
    <scope>NUCLEOTIDE SEQUENCE [LARGE SCALE GENOMIC DNA]</scope>
    <source>
        <strain evidence="1">S1</strain>
    </source>
</reference>
<evidence type="ECO:0000313" key="2">
    <source>
        <dbReference type="Proteomes" id="UP000028863"/>
    </source>
</evidence>
<dbReference type="Proteomes" id="UP000028863">
    <property type="component" value="Unassembled WGS sequence"/>
</dbReference>
<reference evidence="1" key="2">
    <citation type="submission" date="2014-03" db="EMBL/GenBank/DDBJ databases">
        <authorList>
            <person name="Urmite Genomes"/>
        </authorList>
    </citation>
    <scope>NUCLEOTIDE SEQUENCE</scope>
    <source>
        <strain evidence="1">S1</strain>
    </source>
</reference>
<dbReference type="STRING" id="171693.BN988_02824"/>
<accession>W9BD94</accession>
<comment type="caution">
    <text evidence="1">The sequence shown here is derived from an EMBL/GenBank/DDBJ whole genome shotgun (WGS) entry which is preliminary data.</text>
</comment>
<dbReference type="eggNOG" id="ENOG502ZC0U">
    <property type="taxonomic scope" value="Bacteria"/>
</dbReference>
<evidence type="ECO:0000313" key="1">
    <source>
        <dbReference type="EMBL" id="CDO04270.1"/>
    </source>
</evidence>
<dbReference type="EMBL" id="CCAX010000002">
    <property type="protein sequence ID" value="CDO04270.1"/>
    <property type="molecule type" value="Genomic_DNA"/>
</dbReference>
<name>W9BD94_9BACI</name>
<sequence>MVPLVELERKCGDGANHPDTFVREFRSNFTQMKIDSPKSHGKVFEIENGNVVNWEYVKGTLETYKDYFCR</sequence>